<dbReference type="PANTHER" id="PTHR23546:SF1">
    <property type="entry name" value="MEMBRANE PROTEIN"/>
    <property type="match status" value="1"/>
</dbReference>
<organism evidence="5 6">
    <name type="scientific">Marinobacterium aestuarii</name>
    <dbReference type="NCBI Taxonomy" id="1821621"/>
    <lineage>
        <taxon>Bacteria</taxon>
        <taxon>Pseudomonadati</taxon>
        <taxon>Pseudomonadota</taxon>
        <taxon>Gammaproteobacteria</taxon>
        <taxon>Oceanospirillales</taxon>
        <taxon>Oceanospirillaceae</taxon>
        <taxon>Marinobacterium</taxon>
    </lineage>
</organism>
<name>A0A1A9F561_9GAMM</name>
<dbReference type="SUPFAM" id="SSF103473">
    <property type="entry name" value="MFS general substrate transporter"/>
    <property type="match status" value="1"/>
</dbReference>
<evidence type="ECO:0000256" key="3">
    <source>
        <dbReference type="ARBA" id="ARBA00023136"/>
    </source>
</evidence>
<feature type="transmembrane region" description="Helical" evidence="4">
    <location>
        <begin position="295"/>
        <end position="317"/>
    </location>
</feature>
<proteinExistence type="predicted"/>
<dbReference type="GO" id="GO:0022857">
    <property type="term" value="F:transmembrane transporter activity"/>
    <property type="evidence" value="ECO:0007669"/>
    <property type="project" value="InterPro"/>
</dbReference>
<evidence type="ECO:0000313" key="6">
    <source>
        <dbReference type="Proteomes" id="UP000078070"/>
    </source>
</evidence>
<dbReference type="InterPro" id="IPR011701">
    <property type="entry name" value="MFS"/>
</dbReference>
<feature type="transmembrane region" description="Helical" evidence="4">
    <location>
        <begin position="100"/>
        <end position="122"/>
    </location>
</feature>
<dbReference type="PANTHER" id="PTHR23546">
    <property type="entry name" value="TRANSPORT PROTEIN"/>
    <property type="match status" value="1"/>
</dbReference>
<dbReference type="Pfam" id="PF07690">
    <property type="entry name" value="MFS_1"/>
    <property type="match status" value="1"/>
</dbReference>
<keyword evidence="6" id="KW-1185">Reference proteome</keyword>
<dbReference type="EMBL" id="CP015839">
    <property type="protein sequence ID" value="ANG64991.1"/>
    <property type="molecule type" value="Genomic_DNA"/>
</dbReference>
<dbReference type="KEGG" id="mars:A8C75_22595"/>
<protein>
    <recommendedName>
        <fullName evidence="7">Transporter</fullName>
    </recommendedName>
</protein>
<reference evidence="6" key="1">
    <citation type="submission" date="2016-05" db="EMBL/GenBank/DDBJ databases">
        <authorList>
            <person name="Baek K."/>
            <person name="Yang S.-J."/>
        </authorList>
    </citation>
    <scope>NUCLEOTIDE SEQUENCE [LARGE SCALE GENOMIC DNA]</scope>
    <source>
        <strain evidence="6">ST58-10</strain>
    </source>
</reference>
<accession>A0A1A9F561</accession>
<feature type="transmembrane region" description="Helical" evidence="4">
    <location>
        <begin position="338"/>
        <end position="358"/>
    </location>
</feature>
<feature type="transmembrane region" description="Helical" evidence="4">
    <location>
        <begin position="168"/>
        <end position="189"/>
    </location>
</feature>
<dbReference type="RefSeq" id="WP_067386777.1">
    <property type="nucleotide sequence ID" value="NZ_CP015839.1"/>
</dbReference>
<dbReference type="Gene3D" id="1.20.1250.20">
    <property type="entry name" value="MFS general substrate transporter like domains"/>
    <property type="match status" value="2"/>
</dbReference>
<dbReference type="Proteomes" id="UP000078070">
    <property type="component" value="Chromosome"/>
</dbReference>
<keyword evidence="2 4" id="KW-1133">Transmembrane helix</keyword>
<keyword evidence="1 4" id="KW-0812">Transmembrane</keyword>
<dbReference type="AlphaFoldDB" id="A0A1A9F561"/>
<gene>
    <name evidence="5" type="ORF">A8C75_22595</name>
</gene>
<feature type="transmembrane region" description="Helical" evidence="4">
    <location>
        <begin position="364"/>
        <end position="382"/>
    </location>
</feature>
<dbReference type="InterPro" id="IPR036259">
    <property type="entry name" value="MFS_trans_sf"/>
</dbReference>
<evidence type="ECO:0000313" key="5">
    <source>
        <dbReference type="EMBL" id="ANG64991.1"/>
    </source>
</evidence>
<sequence>MTGSERRRIAVVMLCHFIAALAALGMPPFFALILLQSFDSTQTQLVGWFYILPTLCTALAAPWWGRFADRYGTRRSLLRAQLGLALGFLLASLAPSPLLFALALMVQGLLGGTFAASSAHLASLVQGAGLAQSLNWMQGSARAALVVAPVLFGWLIGFVAPLELYGYLALLPLLAALLLLLALPAGAAASPVRLGDKTAAAVQEQVSGALLFMLQFGFSFACVIGFPYFIADMQLRFAALDAVELAWLFSLPHLVYLLLAPGLGRGLRRWSAVRCLQVAFAVLALSYWGQYLADSLVVLIALRLLMGLAMTACFVALHRLMSASSGQRAGGLFGRLDAAAKWAGVAAGLCAGALSGLLGLSSPLLAAALVLLTLSLLLQGGFRKHHFIHAERN</sequence>
<evidence type="ECO:0000256" key="1">
    <source>
        <dbReference type="ARBA" id="ARBA00022692"/>
    </source>
</evidence>
<dbReference type="OrthoDB" id="65739at2"/>
<evidence type="ECO:0008006" key="7">
    <source>
        <dbReference type="Google" id="ProtNLM"/>
    </source>
</evidence>
<keyword evidence="3 4" id="KW-0472">Membrane</keyword>
<feature type="transmembrane region" description="Helical" evidence="4">
    <location>
        <begin position="143"/>
        <end position="162"/>
    </location>
</feature>
<evidence type="ECO:0000256" key="2">
    <source>
        <dbReference type="ARBA" id="ARBA00022989"/>
    </source>
</evidence>
<reference evidence="5 6" key="2">
    <citation type="journal article" date="2018" name="Int. J. Syst. Evol. Microbiol.">
        <title>Marinobacterium aestuarii sp. nov., a benzene-degrading marine bacterium isolated from estuary sediment.</title>
        <authorList>
            <person name="Bae S.S."/>
            <person name="Jung J."/>
            <person name="Chung D."/>
            <person name="Baek K."/>
        </authorList>
    </citation>
    <scope>NUCLEOTIDE SEQUENCE [LARGE SCALE GENOMIC DNA]</scope>
    <source>
        <strain evidence="5 6">ST58-10</strain>
    </source>
</reference>
<feature type="transmembrane region" description="Helical" evidence="4">
    <location>
        <begin position="210"/>
        <end position="231"/>
    </location>
</feature>
<evidence type="ECO:0000256" key="4">
    <source>
        <dbReference type="SAM" id="Phobius"/>
    </source>
</evidence>
<feature type="transmembrane region" description="Helical" evidence="4">
    <location>
        <begin position="47"/>
        <end position="65"/>
    </location>
</feature>
<dbReference type="STRING" id="1821621.A8C75_22595"/>
<feature type="transmembrane region" description="Helical" evidence="4">
    <location>
        <begin position="12"/>
        <end position="35"/>
    </location>
</feature>
<feature type="transmembrane region" description="Helical" evidence="4">
    <location>
        <begin position="237"/>
        <end position="259"/>
    </location>
</feature>
<feature type="transmembrane region" description="Helical" evidence="4">
    <location>
        <begin position="77"/>
        <end position="94"/>
    </location>
</feature>
<feature type="transmembrane region" description="Helical" evidence="4">
    <location>
        <begin position="271"/>
        <end position="289"/>
    </location>
</feature>